<dbReference type="EMBL" id="BMAT01007016">
    <property type="protein sequence ID" value="GFS24188.1"/>
    <property type="molecule type" value="Genomic_DNA"/>
</dbReference>
<dbReference type="Gene3D" id="4.10.60.10">
    <property type="entry name" value="Zinc finger, CCHC-type"/>
    <property type="match status" value="1"/>
</dbReference>
<dbReference type="SMART" id="SM00343">
    <property type="entry name" value="ZnF_C2HC"/>
    <property type="match status" value="2"/>
</dbReference>
<protein>
    <submittedName>
        <fullName evidence="3">Transposon Ty3-I Gag-Pol polyprotein</fullName>
    </submittedName>
</protein>
<dbReference type="InterPro" id="IPR001878">
    <property type="entry name" value="Znf_CCHC"/>
</dbReference>
<dbReference type="InterPro" id="IPR050951">
    <property type="entry name" value="Retrovirus_Pol_polyprotein"/>
</dbReference>
<accession>A0AAV4JR71</accession>
<dbReference type="PANTHER" id="PTHR37984">
    <property type="entry name" value="PROTEIN CBG26694"/>
    <property type="match status" value="1"/>
</dbReference>
<gene>
    <name evidence="3" type="ORF">ElyMa_003409000</name>
</gene>
<reference evidence="3 4" key="1">
    <citation type="journal article" date="2021" name="Elife">
        <title>Chloroplast acquisition without the gene transfer in kleptoplastic sea slugs, Plakobranchus ocellatus.</title>
        <authorList>
            <person name="Maeda T."/>
            <person name="Takahashi S."/>
            <person name="Yoshida T."/>
            <person name="Shimamura S."/>
            <person name="Takaki Y."/>
            <person name="Nagai Y."/>
            <person name="Toyoda A."/>
            <person name="Suzuki Y."/>
            <person name="Arimoto A."/>
            <person name="Ishii H."/>
            <person name="Satoh N."/>
            <person name="Nishiyama T."/>
            <person name="Hasebe M."/>
            <person name="Maruyama T."/>
            <person name="Minagawa J."/>
            <person name="Obokata J."/>
            <person name="Shigenobu S."/>
        </authorList>
    </citation>
    <scope>NUCLEOTIDE SEQUENCE [LARGE SCALE GENOMIC DNA]</scope>
</reference>
<dbReference type="SUPFAM" id="SSF57756">
    <property type="entry name" value="Retrovirus zinc finger-like domains"/>
    <property type="match status" value="1"/>
</dbReference>
<feature type="region of interest" description="Disordered" evidence="1">
    <location>
        <begin position="96"/>
        <end position="122"/>
    </location>
</feature>
<evidence type="ECO:0000259" key="2">
    <source>
        <dbReference type="SMART" id="SM00343"/>
    </source>
</evidence>
<feature type="domain" description="CCHC-type" evidence="2">
    <location>
        <begin position="123"/>
        <end position="138"/>
    </location>
</feature>
<dbReference type="InterPro" id="IPR036875">
    <property type="entry name" value="Znf_CCHC_sf"/>
</dbReference>
<dbReference type="GO" id="GO:0008270">
    <property type="term" value="F:zinc ion binding"/>
    <property type="evidence" value="ECO:0007669"/>
    <property type="project" value="InterPro"/>
</dbReference>
<dbReference type="PANTHER" id="PTHR37984:SF5">
    <property type="entry name" value="PROTEIN NYNRIN-LIKE"/>
    <property type="match status" value="1"/>
</dbReference>
<organism evidence="3 4">
    <name type="scientific">Elysia marginata</name>
    <dbReference type="NCBI Taxonomy" id="1093978"/>
    <lineage>
        <taxon>Eukaryota</taxon>
        <taxon>Metazoa</taxon>
        <taxon>Spiralia</taxon>
        <taxon>Lophotrochozoa</taxon>
        <taxon>Mollusca</taxon>
        <taxon>Gastropoda</taxon>
        <taxon>Heterobranchia</taxon>
        <taxon>Euthyneura</taxon>
        <taxon>Panpulmonata</taxon>
        <taxon>Sacoglossa</taxon>
        <taxon>Placobranchoidea</taxon>
        <taxon>Plakobranchidae</taxon>
        <taxon>Elysia</taxon>
    </lineage>
</organism>
<sequence>MARFKFNSKQKMGENIDQYVTDLRLLANDCKFGELKDSLIHDRIICDTNDSRVREKLLQEHNPPLDKAIEIARSMEATKQQISDMGAGIEMKAVKKDKSELQYKSRIGPPRNQPPSSSYKRQPCRNCGRLHGENDCPARGKSCFYCKSLNHFSKMCRKLQYQQRKLHAVSTGDDPVEENEDGFEYSSFATLQVKPIQLTQNNEAFATIIVMLPDLHKKAQLRGKIDTGAQGNALPLRLFKQMFPKHVDKDGLPLKDKITPSNVKLAA</sequence>
<dbReference type="AlphaFoldDB" id="A0AAV4JR71"/>
<proteinExistence type="predicted"/>
<evidence type="ECO:0000313" key="4">
    <source>
        <dbReference type="Proteomes" id="UP000762676"/>
    </source>
</evidence>
<feature type="domain" description="CCHC-type" evidence="2">
    <location>
        <begin position="142"/>
        <end position="158"/>
    </location>
</feature>
<evidence type="ECO:0000313" key="3">
    <source>
        <dbReference type="EMBL" id="GFS24188.1"/>
    </source>
</evidence>
<dbReference type="Proteomes" id="UP000762676">
    <property type="component" value="Unassembled WGS sequence"/>
</dbReference>
<evidence type="ECO:0000256" key="1">
    <source>
        <dbReference type="SAM" id="MobiDB-lite"/>
    </source>
</evidence>
<name>A0AAV4JR71_9GAST</name>
<comment type="caution">
    <text evidence="3">The sequence shown here is derived from an EMBL/GenBank/DDBJ whole genome shotgun (WGS) entry which is preliminary data.</text>
</comment>
<dbReference type="GO" id="GO:0003676">
    <property type="term" value="F:nucleic acid binding"/>
    <property type="evidence" value="ECO:0007669"/>
    <property type="project" value="InterPro"/>
</dbReference>
<keyword evidence="4" id="KW-1185">Reference proteome</keyword>